<feature type="transmembrane region" description="Helical" evidence="19">
    <location>
        <begin position="156"/>
        <end position="175"/>
    </location>
</feature>
<evidence type="ECO:0000256" key="1">
    <source>
        <dbReference type="ARBA" id="ARBA00001698"/>
    </source>
</evidence>
<feature type="transmembrane region" description="Helical" evidence="19">
    <location>
        <begin position="231"/>
        <end position="252"/>
    </location>
</feature>
<keyword evidence="17" id="KW-1208">Phospholipid metabolism</keyword>
<dbReference type="GO" id="GO:0016024">
    <property type="term" value="P:CDP-diacylglycerol biosynthetic process"/>
    <property type="evidence" value="ECO:0007669"/>
    <property type="project" value="UniProtKB-UniPathway"/>
</dbReference>
<keyword evidence="16" id="KW-0594">Phospholipid biosynthesis</keyword>
<reference evidence="20 21" key="1">
    <citation type="journal article" date="2016" name="PLoS ONE">
        <title>Whole-Genome Sequence Analysis of Bombella intestini LMG 28161T, a Novel Acetic Acid Bacterium Isolated from the Crop of a Red-Tailed Bumble Bee, Bombus lapidarius.</title>
        <authorList>
            <person name="Li L."/>
            <person name="Illeghems K."/>
            <person name="Van Kerrebroeck S."/>
            <person name="Borremans W."/>
            <person name="Cleenwerck I."/>
            <person name="Smagghe G."/>
            <person name="De Vuyst L."/>
            <person name="Vandamme P."/>
        </authorList>
    </citation>
    <scope>NUCLEOTIDE SEQUENCE [LARGE SCALE GENOMIC DNA]</scope>
    <source>
        <strain evidence="20 21">R-52487</strain>
    </source>
</reference>
<proteinExistence type="inferred from homology"/>
<protein>
    <recommendedName>
        <fullName evidence="7 18">Phosphatidate cytidylyltransferase</fullName>
        <ecNumber evidence="6 18">2.7.7.41</ecNumber>
    </recommendedName>
</protein>
<evidence type="ECO:0000256" key="8">
    <source>
        <dbReference type="ARBA" id="ARBA00022475"/>
    </source>
</evidence>
<dbReference type="RefSeq" id="WP_077395254.1">
    <property type="nucleotide sequence ID" value="NZ_JATM01000001.1"/>
</dbReference>
<feature type="transmembrane region" description="Helical" evidence="19">
    <location>
        <begin position="116"/>
        <end position="136"/>
    </location>
</feature>
<name>A0A1S8GQT6_9PROT</name>
<evidence type="ECO:0000256" key="2">
    <source>
        <dbReference type="ARBA" id="ARBA00004651"/>
    </source>
</evidence>
<evidence type="ECO:0000256" key="15">
    <source>
        <dbReference type="ARBA" id="ARBA00023136"/>
    </source>
</evidence>
<dbReference type="EMBL" id="JATM01000001">
    <property type="protein sequence ID" value="OOL19429.1"/>
    <property type="molecule type" value="Genomic_DNA"/>
</dbReference>
<keyword evidence="13 19" id="KW-1133">Transmembrane helix</keyword>
<dbReference type="PROSITE" id="PS01315">
    <property type="entry name" value="CDS"/>
    <property type="match status" value="1"/>
</dbReference>
<keyword evidence="8" id="KW-1003">Cell membrane</keyword>
<dbReference type="GO" id="GO:0005886">
    <property type="term" value="C:plasma membrane"/>
    <property type="evidence" value="ECO:0007669"/>
    <property type="project" value="UniProtKB-SubCell"/>
</dbReference>
<keyword evidence="14" id="KW-0443">Lipid metabolism</keyword>
<evidence type="ECO:0000256" key="11">
    <source>
        <dbReference type="ARBA" id="ARBA00022692"/>
    </source>
</evidence>
<evidence type="ECO:0000256" key="10">
    <source>
        <dbReference type="ARBA" id="ARBA00022679"/>
    </source>
</evidence>
<keyword evidence="10 18" id="KW-0808">Transferase</keyword>
<dbReference type="EC" id="2.7.7.41" evidence="6 18"/>
<organism evidence="20 21">
    <name type="scientific">Bombella intestini</name>
    <dbReference type="NCBI Taxonomy" id="1539051"/>
    <lineage>
        <taxon>Bacteria</taxon>
        <taxon>Pseudomonadati</taxon>
        <taxon>Pseudomonadota</taxon>
        <taxon>Alphaproteobacteria</taxon>
        <taxon>Acetobacterales</taxon>
        <taxon>Acetobacteraceae</taxon>
        <taxon>Bombella</taxon>
    </lineage>
</organism>
<dbReference type="STRING" id="1539051.AL01_00045"/>
<keyword evidence="15 19" id="KW-0472">Membrane</keyword>
<comment type="subcellular location">
    <subcellularLocation>
        <location evidence="2">Cell membrane</location>
        <topology evidence="2">Multi-pass membrane protein</topology>
    </subcellularLocation>
</comment>
<dbReference type="UniPathway" id="UPA00557">
    <property type="reaction ID" value="UER00614"/>
</dbReference>
<dbReference type="PANTHER" id="PTHR46382">
    <property type="entry name" value="PHOSPHATIDATE CYTIDYLYLTRANSFERASE"/>
    <property type="match status" value="1"/>
</dbReference>
<sequence>MTELQKRILSSLVIVPVVVLCLWCGGWAYRVLVLLVMVGIVWEGETLLGQPVKSLRGVLLLLWPFCGGLIAIKGQWFAALYLLASSVLFGRRACGPILVAMLGGFSLLWLRGRPEGLYETFFVIFAVIASDSCAYATGRLIGGAKLAPAISPGKTISGSLGGIVGAVILGGVVGYWSGQGWSMSACLTGGIIAVAAQAGDLMESAFKRWLGVKDSGRLIPGHGGLLDRLDALLLAAPVAAILALLAGEGPFWQLFR</sequence>
<feature type="transmembrane region" description="Helical" evidence="19">
    <location>
        <begin position="93"/>
        <end position="110"/>
    </location>
</feature>
<evidence type="ECO:0000256" key="3">
    <source>
        <dbReference type="ARBA" id="ARBA00005119"/>
    </source>
</evidence>
<evidence type="ECO:0000256" key="7">
    <source>
        <dbReference type="ARBA" id="ARBA00019373"/>
    </source>
</evidence>
<comment type="pathway">
    <text evidence="4">Lipid metabolism.</text>
</comment>
<dbReference type="AlphaFoldDB" id="A0A1S8GQT6"/>
<evidence type="ECO:0000256" key="5">
    <source>
        <dbReference type="ARBA" id="ARBA00010185"/>
    </source>
</evidence>
<dbReference type="PANTHER" id="PTHR46382:SF1">
    <property type="entry name" value="PHOSPHATIDATE CYTIDYLYLTRANSFERASE"/>
    <property type="match status" value="1"/>
</dbReference>
<evidence type="ECO:0000256" key="4">
    <source>
        <dbReference type="ARBA" id="ARBA00005189"/>
    </source>
</evidence>
<evidence type="ECO:0000256" key="17">
    <source>
        <dbReference type="ARBA" id="ARBA00023264"/>
    </source>
</evidence>
<evidence type="ECO:0000256" key="12">
    <source>
        <dbReference type="ARBA" id="ARBA00022695"/>
    </source>
</evidence>
<comment type="caution">
    <text evidence="20">The sequence shown here is derived from an EMBL/GenBank/DDBJ whole genome shotgun (WGS) entry which is preliminary data.</text>
</comment>
<dbReference type="GO" id="GO:0004605">
    <property type="term" value="F:phosphatidate cytidylyltransferase activity"/>
    <property type="evidence" value="ECO:0007669"/>
    <property type="project" value="UniProtKB-EC"/>
</dbReference>
<feature type="transmembrane region" description="Helical" evidence="19">
    <location>
        <begin position="62"/>
        <end position="84"/>
    </location>
</feature>
<evidence type="ECO:0000256" key="14">
    <source>
        <dbReference type="ARBA" id="ARBA00023098"/>
    </source>
</evidence>
<dbReference type="Pfam" id="PF01148">
    <property type="entry name" value="CTP_transf_1"/>
    <property type="match status" value="1"/>
</dbReference>
<keyword evidence="11 18" id="KW-0812">Transmembrane</keyword>
<feature type="transmembrane region" description="Helical" evidence="19">
    <location>
        <begin position="12"/>
        <end position="42"/>
    </location>
</feature>
<accession>A0A1S8GQT6</accession>
<dbReference type="Proteomes" id="UP000200980">
    <property type="component" value="Unassembled WGS sequence"/>
</dbReference>
<dbReference type="InterPro" id="IPR000374">
    <property type="entry name" value="PC_trans"/>
</dbReference>
<evidence type="ECO:0000256" key="6">
    <source>
        <dbReference type="ARBA" id="ARBA00012487"/>
    </source>
</evidence>
<evidence type="ECO:0000256" key="18">
    <source>
        <dbReference type="RuleBase" id="RU003938"/>
    </source>
</evidence>
<evidence type="ECO:0000256" key="19">
    <source>
        <dbReference type="SAM" id="Phobius"/>
    </source>
</evidence>
<comment type="similarity">
    <text evidence="5 18">Belongs to the CDS family.</text>
</comment>
<keyword evidence="21" id="KW-1185">Reference proteome</keyword>
<comment type="pathway">
    <text evidence="3 18">Phospholipid metabolism; CDP-diacylglycerol biosynthesis; CDP-diacylglycerol from sn-glycerol 3-phosphate: step 3/3.</text>
</comment>
<keyword evidence="9" id="KW-0444">Lipid biosynthesis</keyword>
<evidence type="ECO:0000256" key="16">
    <source>
        <dbReference type="ARBA" id="ARBA00023209"/>
    </source>
</evidence>
<evidence type="ECO:0000313" key="20">
    <source>
        <dbReference type="EMBL" id="OOL19429.1"/>
    </source>
</evidence>
<keyword evidence="12 18" id="KW-0548">Nucleotidyltransferase</keyword>
<dbReference type="OrthoDB" id="9799199at2"/>
<evidence type="ECO:0000256" key="9">
    <source>
        <dbReference type="ARBA" id="ARBA00022516"/>
    </source>
</evidence>
<comment type="catalytic activity">
    <reaction evidence="1 18">
        <text>a 1,2-diacyl-sn-glycero-3-phosphate + CTP + H(+) = a CDP-1,2-diacyl-sn-glycerol + diphosphate</text>
        <dbReference type="Rhea" id="RHEA:16229"/>
        <dbReference type="ChEBI" id="CHEBI:15378"/>
        <dbReference type="ChEBI" id="CHEBI:33019"/>
        <dbReference type="ChEBI" id="CHEBI:37563"/>
        <dbReference type="ChEBI" id="CHEBI:58332"/>
        <dbReference type="ChEBI" id="CHEBI:58608"/>
        <dbReference type="EC" id="2.7.7.41"/>
    </reaction>
</comment>
<evidence type="ECO:0000313" key="21">
    <source>
        <dbReference type="Proteomes" id="UP000200980"/>
    </source>
</evidence>
<gene>
    <name evidence="20" type="ORF">AL01_00045</name>
</gene>
<evidence type="ECO:0000256" key="13">
    <source>
        <dbReference type="ARBA" id="ARBA00022989"/>
    </source>
</evidence>